<dbReference type="SMART" id="SM00005">
    <property type="entry name" value="DEATH"/>
    <property type="match status" value="1"/>
</dbReference>
<dbReference type="Proteomes" id="UP000639338">
    <property type="component" value="Unassembled WGS sequence"/>
</dbReference>
<dbReference type="OrthoDB" id="10257415at2759"/>
<keyword evidence="4" id="KW-1185">Reference proteome</keyword>
<dbReference type="SUPFAM" id="SSF47986">
    <property type="entry name" value="DEATH domain"/>
    <property type="match status" value="1"/>
</dbReference>
<dbReference type="GO" id="GO:0006406">
    <property type="term" value="P:mRNA export from nucleus"/>
    <property type="evidence" value="ECO:0007669"/>
    <property type="project" value="TreeGrafter"/>
</dbReference>
<dbReference type="InterPro" id="IPR021861">
    <property type="entry name" value="THO_THOC1"/>
</dbReference>
<dbReference type="PANTHER" id="PTHR13265">
    <property type="entry name" value="THO COMPLEX SUBUNIT 1"/>
    <property type="match status" value="1"/>
</dbReference>
<dbReference type="PROSITE" id="PS50017">
    <property type="entry name" value="DEATH_DOMAIN"/>
    <property type="match status" value="1"/>
</dbReference>
<feature type="domain" description="Death" evidence="2">
    <location>
        <begin position="580"/>
        <end position="659"/>
    </location>
</feature>
<feature type="region of interest" description="Disordered" evidence="1">
    <location>
        <begin position="382"/>
        <end position="404"/>
    </location>
</feature>
<dbReference type="CDD" id="cd01670">
    <property type="entry name" value="Death"/>
    <property type="match status" value="1"/>
</dbReference>
<comment type="caution">
    <text evidence="3">The sequence shown here is derived from an EMBL/GenBank/DDBJ whole genome shotgun (WGS) entry which is preliminary data.</text>
</comment>
<dbReference type="GO" id="GO:0007165">
    <property type="term" value="P:signal transduction"/>
    <property type="evidence" value="ECO:0007669"/>
    <property type="project" value="InterPro"/>
</dbReference>
<organism evidence="3 4">
    <name type="scientific">Aphidius gifuensis</name>
    <name type="common">Parasitoid wasp</name>
    <dbReference type="NCBI Taxonomy" id="684658"/>
    <lineage>
        <taxon>Eukaryota</taxon>
        <taxon>Metazoa</taxon>
        <taxon>Ecdysozoa</taxon>
        <taxon>Arthropoda</taxon>
        <taxon>Hexapoda</taxon>
        <taxon>Insecta</taxon>
        <taxon>Pterygota</taxon>
        <taxon>Neoptera</taxon>
        <taxon>Endopterygota</taxon>
        <taxon>Hymenoptera</taxon>
        <taxon>Apocrita</taxon>
        <taxon>Ichneumonoidea</taxon>
        <taxon>Braconidae</taxon>
        <taxon>Aphidiinae</taxon>
        <taxon>Aphidius</taxon>
    </lineage>
</organism>
<sequence length="659" mass="76483">MGNFELLRKKFSTYLEQCITCSDISEFQKKCINDCPNSTDRKTAIDQALRDTLLVVIDKSYKTGKVNLLESYVTITIELCRIELATLTMPVMMLSDIFDTITLDKCEKLFTYVEDNMSIWKEELFFTACKNNLLRMCNDLLRKLSRSQQTVFCGRILLFLAKFFPFSEKSGLNIVSEFNLDNCTEFGNENNDDTDNNITQKIDDNDVNNKMQIDYNLYRKFWALQDFFRNPNQCYTKMQWKVFSMHASSVLSAFSSFKLEDQRPCTTIDNKNNSVMDTSEPKEAHYFAKYLTNQKLLELQLSDSNFRRYVLLQFLILFQYLNSTVKFKAETHELKNEQAEWVTATTEQVYTLINETPPDGQLFCETVKNILKREEHWNAWKNDGCPPFKRPAKEPSSDSDEPKKVKKIKRRIGDVIRDAQGAGKFNMGNPELTKLWNLCPNNLEACKSKDRDFLPSLETYFEEAIEQLDPAAMVEEEYKKVNDGSFGWRALRLLARRSPHFFVHGNNPINKLPEYLESMIKKIAKDRPQLQCDVVKNESSEETQAETNEQDFNEDVLKQDAEQVDVDTIDSKIRKINPVSTDIIDKLSEVLKDDWQKLASKLGYARDEIKFFESKPTQYDQCQSMLKIWSEADDDASIENLLYILEGLDLTEAAALLQS</sequence>
<dbReference type="AlphaFoldDB" id="A0A834XYI1"/>
<dbReference type="EMBL" id="JACMRX010000002">
    <property type="protein sequence ID" value="KAF7995186.1"/>
    <property type="molecule type" value="Genomic_DNA"/>
</dbReference>
<proteinExistence type="predicted"/>
<feature type="compositionally biased region" description="Basic and acidic residues" evidence="1">
    <location>
        <begin position="391"/>
        <end position="403"/>
    </location>
</feature>
<evidence type="ECO:0000259" key="2">
    <source>
        <dbReference type="PROSITE" id="PS50017"/>
    </source>
</evidence>
<dbReference type="PANTHER" id="PTHR13265:SF0">
    <property type="entry name" value="HPR1"/>
    <property type="match status" value="1"/>
</dbReference>
<dbReference type="Pfam" id="PF11957">
    <property type="entry name" value="efThoc1"/>
    <property type="match status" value="1"/>
</dbReference>
<dbReference type="GO" id="GO:0000445">
    <property type="term" value="C:THO complex part of transcription export complex"/>
    <property type="evidence" value="ECO:0007669"/>
    <property type="project" value="TreeGrafter"/>
</dbReference>
<evidence type="ECO:0000313" key="3">
    <source>
        <dbReference type="EMBL" id="KAF7995186.1"/>
    </source>
</evidence>
<evidence type="ECO:0000313" key="4">
    <source>
        <dbReference type="Proteomes" id="UP000639338"/>
    </source>
</evidence>
<evidence type="ECO:0000256" key="1">
    <source>
        <dbReference type="SAM" id="MobiDB-lite"/>
    </source>
</evidence>
<dbReference type="InterPro" id="IPR011029">
    <property type="entry name" value="DEATH-like_dom_sf"/>
</dbReference>
<reference evidence="3 4" key="1">
    <citation type="submission" date="2020-08" db="EMBL/GenBank/DDBJ databases">
        <title>Aphidius gifuensis genome sequencing and assembly.</title>
        <authorList>
            <person name="Du Z."/>
        </authorList>
    </citation>
    <scope>NUCLEOTIDE SEQUENCE [LARGE SCALE GENOMIC DNA]</scope>
    <source>
        <strain evidence="3">YNYX2018</strain>
        <tissue evidence="3">Adults</tissue>
    </source>
</reference>
<name>A0A834XYI1_APHGI</name>
<dbReference type="Pfam" id="PF00531">
    <property type="entry name" value="Death"/>
    <property type="match status" value="1"/>
</dbReference>
<accession>A0A834XYI1</accession>
<dbReference type="InterPro" id="IPR000488">
    <property type="entry name" value="Death_dom"/>
</dbReference>
<protein>
    <recommendedName>
        <fullName evidence="2">Death domain-containing protein</fullName>
    </recommendedName>
</protein>
<dbReference type="Gene3D" id="1.10.533.10">
    <property type="entry name" value="Death Domain, Fas"/>
    <property type="match status" value="1"/>
</dbReference>
<gene>
    <name evidence="3" type="ORF">HCN44_004658</name>
</gene>